<proteinExistence type="predicted"/>
<dbReference type="Proteomes" id="UP000389128">
    <property type="component" value="Unassembled WGS sequence"/>
</dbReference>
<protein>
    <submittedName>
        <fullName evidence="1">Uncharacterized protein</fullName>
    </submittedName>
</protein>
<dbReference type="RefSeq" id="WP_148577355.1">
    <property type="nucleotide sequence ID" value="NZ_JAVEUW010000051.1"/>
</dbReference>
<accession>A0A6C2D832</accession>
<keyword evidence="2" id="KW-1185">Reference proteome</keyword>
<comment type="caution">
    <text evidence="1">The sequence shown here is derived from an EMBL/GenBank/DDBJ whole genome shotgun (WGS) entry which is preliminary data.</text>
</comment>
<reference evidence="1 2" key="1">
    <citation type="submission" date="2019-01" db="EMBL/GenBank/DDBJ databases">
        <title>Zoogloea oleivorans genome sequencing and assembly.</title>
        <authorList>
            <person name="Tancsics A."/>
            <person name="Farkas M."/>
            <person name="Kriszt B."/>
            <person name="Maroti G."/>
            <person name="Horvath B."/>
        </authorList>
    </citation>
    <scope>NUCLEOTIDE SEQUENCE [LARGE SCALE GENOMIC DNA]</scope>
    <source>
        <strain evidence="1 2">Buc</strain>
    </source>
</reference>
<dbReference type="EMBL" id="SDKK01000001">
    <property type="protein sequence ID" value="TYC62266.1"/>
    <property type="molecule type" value="Genomic_DNA"/>
</dbReference>
<sequence>MMNKPQRPDRFAWRKRLLAWIVETGRDSHLARLSTIGLYVPRYTEPNVDGWRQGMWLGAA</sequence>
<evidence type="ECO:0000313" key="1">
    <source>
        <dbReference type="EMBL" id="TYC62266.1"/>
    </source>
</evidence>
<gene>
    <name evidence="1" type="ORF">ETQ85_01560</name>
</gene>
<dbReference type="OrthoDB" id="9771073at2"/>
<evidence type="ECO:0000313" key="2">
    <source>
        <dbReference type="Proteomes" id="UP000389128"/>
    </source>
</evidence>
<organism evidence="1 2">
    <name type="scientific">Zoogloea oleivorans</name>
    <dbReference type="NCBI Taxonomy" id="1552750"/>
    <lineage>
        <taxon>Bacteria</taxon>
        <taxon>Pseudomonadati</taxon>
        <taxon>Pseudomonadota</taxon>
        <taxon>Betaproteobacteria</taxon>
        <taxon>Rhodocyclales</taxon>
        <taxon>Zoogloeaceae</taxon>
        <taxon>Zoogloea</taxon>
    </lineage>
</organism>
<dbReference type="AlphaFoldDB" id="A0A6C2D832"/>
<name>A0A6C2D832_9RHOO</name>